<feature type="region of interest" description="Disordered" evidence="1">
    <location>
        <begin position="267"/>
        <end position="306"/>
    </location>
</feature>
<evidence type="ECO:0000313" key="2">
    <source>
        <dbReference type="Proteomes" id="UP000504631"/>
    </source>
</evidence>
<keyword evidence="2" id="KW-1185">Reference proteome</keyword>
<dbReference type="RefSeq" id="XP_033343332.1">
    <property type="nucleotide sequence ID" value="XM_033487441.1"/>
</dbReference>
<feature type="compositionally biased region" description="Basic residues" evidence="1">
    <location>
        <begin position="545"/>
        <end position="558"/>
    </location>
</feature>
<sequence>MFSRAAKSIVKTIGQRKYHAGEENIKSAVIGGAGEVGRSLSQMLKQTSKLDVLALYDVAALNKRYLTPMKIKNFKDSSTAANTANSRMLTMLEKSRSNKSGEHLQSSYFSNRVSNANQNATEELVRSLRQLPIAEECATNQFARPTMESQPQVTPDTLARHHRNGNAVQAKYDLNAPLLRPLLKLSTAMLGNFRTRSRYSLGSYVLNGRSWASSKIPNASLAFARNFTATPALSKDNEKIVRLSEGLTRRLWQEQARFFRNDCILMGKAHGKRPPRPPSKLSSKSVPDCSKGQSSRRRSCRQSYQRQKPCIPQDKCVPPAPPCSRPRPKNPKCPQPETPCPPPCPMPCEKPAEKKHLPPKICYRKCPLPPRPPKPPKCPRCPAPLPPPPPPKVPRPPKCPPPCPPPPAPPPPRCPKVPKCPECPPQRECPPPPPCEPCPCPPPCPPAYCPPPPPCPPCPPPIPCPRPLPCPPPPPPRICPPCPPCAECPKPPPCPPPPPCSPCPCPKPPPPCPCPKPCPPCQQVAKPRVSCPKDVPSCPKNSGKNPRKRNRNKPRKRGMSTYHAVSRFAPLSIDYRRFHVDSTLLGSSDESRKSTAKPPSCKDLEDICEDKRRSCVKPCEKKPEKKKKKKDVCAGRKPVKLREKKKEKQDECDNRCLPKGKCEVPEIAKPPKMEYGPTTCPAPKFVSPKPCPEIPEAKYEVESCVEVRTSGKAKKEICVPPPLPEPPTDPVILCPCPPPPKMHPGPCPCYDLKAVKPSKPTLPPCPHKEKYVCCKDPFYCPPEKLECKRRRPCDPKKMKKRKERRDK</sequence>
<feature type="region of interest" description="Disordered" evidence="1">
    <location>
        <begin position="520"/>
        <end position="563"/>
    </location>
</feature>
<gene>
    <name evidence="3" type="primary">LOC117230247</name>
</gene>
<name>A0A6J3JRE1_9HYME</name>
<dbReference type="GeneID" id="117230247"/>
<dbReference type="Gene3D" id="3.40.50.720">
    <property type="entry name" value="NAD(P)-binding Rossmann-like Domain"/>
    <property type="match status" value="1"/>
</dbReference>
<dbReference type="Proteomes" id="UP000504631">
    <property type="component" value="Unplaced"/>
</dbReference>
<organism evidence="2 3">
    <name type="scientific">Bombus vosnesenskii</name>
    <dbReference type="NCBI Taxonomy" id="207650"/>
    <lineage>
        <taxon>Eukaryota</taxon>
        <taxon>Metazoa</taxon>
        <taxon>Ecdysozoa</taxon>
        <taxon>Arthropoda</taxon>
        <taxon>Hexapoda</taxon>
        <taxon>Insecta</taxon>
        <taxon>Pterygota</taxon>
        <taxon>Neoptera</taxon>
        <taxon>Endopterygota</taxon>
        <taxon>Hymenoptera</taxon>
        <taxon>Apocrita</taxon>
        <taxon>Aculeata</taxon>
        <taxon>Apoidea</taxon>
        <taxon>Anthophila</taxon>
        <taxon>Apidae</taxon>
        <taxon>Bombus</taxon>
        <taxon>Pyrobombus</taxon>
    </lineage>
</organism>
<evidence type="ECO:0000256" key="1">
    <source>
        <dbReference type="SAM" id="MobiDB-lite"/>
    </source>
</evidence>
<feature type="region of interest" description="Disordered" evidence="1">
    <location>
        <begin position="617"/>
        <end position="648"/>
    </location>
</feature>
<dbReference type="KEGG" id="bvk:117230247"/>
<evidence type="ECO:0000313" key="3">
    <source>
        <dbReference type="RefSeq" id="XP_033343332.1"/>
    </source>
</evidence>
<reference evidence="3" key="1">
    <citation type="submission" date="2025-08" db="UniProtKB">
        <authorList>
            <consortium name="RefSeq"/>
        </authorList>
    </citation>
    <scope>IDENTIFICATION</scope>
    <source>
        <tissue evidence="3">Muscle</tissue>
    </source>
</reference>
<dbReference type="AlphaFoldDB" id="A0A6J3JRE1"/>
<feature type="region of interest" description="Disordered" evidence="1">
    <location>
        <begin position="583"/>
        <end position="602"/>
    </location>
</feature>
<proteinExistence type="predicted"/>
<protein>
    <submittedName>
        <fullName evidence="3">Uncharacterized protein C6orf132-like</fullName>
    </submittedName>
</protein>
<dbReference type="PRINTS" id="PR00021">
    <property type="entry name" value="PRORICH"/>
</dbReference>
<dbReference type="PRINTS" id="PR01217">
    <property type="entry name" value="PRICHEXTENSN"/>
</dbReference>
<accession>A0A6J3JRE1</accession>